<dbReference type="PANTHER" id="PTHR12800:SF2">
    <property type="entry name" value="HSP90 CO-CHAPERONE CDC37-LIKE 1"/>
    <property type="match status" value="1"/>
</dbReference>
<comment type="caution">
    <text evidence="8">The sequence shown here is derived from an EMBL/GenBank/DDBJ whole genome shotgun (WGS) entry which is preliminary data.</text>
</comment>
<evidence type="ECO:0000313" key="8">
    <source>
        <dbReference type="EMBL" id="KAG9464331.1"/>
    </source>
</evidence>
<evidence type="ECO:0000256" key="4">
    <source>
        <dbReference type="ARBA" id="ARBA00023186"/>
    </source>
</evidence>
<dbReference type="SMART" id="SM01070">
    <property type="entry name" value="CDC37_M"/>
    <property type="match status" value="1"/>
</dbReference>
<comment type="subcellular location">
    <subcellularLocation>
        <location evidence="1">Cytoplasm</location>
    </subcellularLocation>
</comment>
<dbReference type="EMBL" id="WNTK01004646">
    <property type="protein sequence ID" value="KAG9464331.1"/>
    <property type="molecule type" value="Genomic_DNA"/>
</dbReference>
<dbReference type="Proteomes" id="UP000770717">
    <property type="component" value="Unassembled WGS sequence"/>
</dbReference>
<dbReference type="GO" id="GO:0031072">
    <property type="term" value="F:heat shock protein binding"/>
    <property type="evidence" value="ECO:0007669"/>
    <property type="project" value="TreeGrafter"/>
</dbReference>
<dbReference type="PANTHER" id="PTHR12800">
    <property type="entry name" value="CDC37-RELATED"/>
    <property type="match status" value="1"/>
</dbReference>
<dbReference type="AlphaFoldDB" id="A0A8J6BAL5"/>
<dbReference type="Gene3D" id="1.20.58.610">
    <property type="entry name" value="Cdc37, Hsp90 binding domain"/>
    <property type="match status" value="1"/>
</dbReference>
<keyword evidence="3" id="KW-0963">Cytoplasm</keyword>
<name>A0A8J6BAL5_ELECQ</name>
<dbReference type="OrthoDB" id="440202at2759"/>
<evidence type="ECO:0000256" key="3">
    <source>
        <dbReference type="ARBA" id="ARBA00022490"/>
    </source>
</evidence>
<dbReference type="GO" id="GO:0050821">
    <property type="term" value="P:protein stabilization"/>
    <property type="evidence" value="ECO:0007669"/>
    <property type="project" value="TreeGrafter"/>
</dbReference>
<dbReference type="GO" id="GO:0051082">
    <property type="term" value="F:unfolded protein binding"/>
    <property type="evidence" value="ECO:0007669"/>
    <property type="project" value="TreeGrafter"/>
</dbReference>
<organism evidence="8 9">
    <name type="scientific">Eleutherodactylus coqui</name>
    <name type="common">Puerto Rican coqui</name>
    <dbReference type="NCBI Taxonomy" id="57060"/>
    <lineage>
        <taxon>Eukaryota</taxon>
        <taxon>Metazoa</taxon>
        <taxon>Chordata</taxon>
        <taxon>Craniata</taxon>
        <taxon>Vertebrata</taxon>
        <taxon>Euteleostomi</taxon>
        <taxon>Amphibia</taxon>
        <taxon>Batrachia</taxon>
        <taxon>Anura</taxon>
        <taxon>Neobatrachia</taxon>
        <taxon>Hyloidea</taxon>
        <taxon>Eleutherodactylidae</taxon>
        <taxon>Eleutherodactylinae</taxon>
        <taxon>Eleutherodactylus</taxon>
        <taxon>Eleutherodactylus</taxon>
    </lineage>
</organism>
<dbReference type="GO" id="GO:0005737">
    <property type="term" value="C:cytoplasm"/>
    <property type="evidence" value="ECO:0007669"/>
    <property type="project" value="UniProtKB-SubCell"/>
</dbReference>
<dbReference type="GO" id="GO:0051087">
    <property type="term" value="F:protein-folding chaperone binding"/>
    <property type="evidence" value="ECO:0007669"/>
    <property type="project" value="TreeGrafter"/>
</dbReference>
<dbReference type="SUPFAM" id="SSF101391">
    <property type="entry name" value="Hsp90 co-chaperone CDC37"/>
    <property type="match status" value="1"/>
</dbReference>
<comment type="similarity">
    <text evidence="2">Belongs to the CDC37 family.</text>
</comment>
<sequence length="104" mass="11916">MEQVAHQAVVMQFIIEMAKSCNVDPRGCFRLFFQKAKAADEGYFEAFKSELEAFKLRVRLQTESEKSPGALGHNVSFQSDFGNVRTPYLSQQVCMIYICSLFYL</sequence>
<evidence type="ECO:0000259" key="7">
    <source>
        <dbReference type="SMART" id="SM01070"/>
    </source>
</evidence>
<proteinExistence type="inferred from homology"/>
<gene>
    <name evidence="8" type="ORF">GDO78_020119</name>
</gene>
<protein>
    <recommendedName>
        <fullName evidence="6">Hsp90 co-chaperone Cdc37-like 1</fullName>
    </recommendedName>
</protein>
<evidence type="ECO:0000256" key="1">
    <source>
        <dbReference type="ARBA" id="ARBA00004496"/>
    </source>
</evidence>
<comment type="function">
    <text evidence="5">Co-chaperone that binds to numerous proteins and promotes their interaction with Hsp70 and Hsp90.</text>
</comment>
<dbReference type="InterPro" id="IPR013874">
    <property type="entry name" value="Cdc37_Hsp90-bd"/>
</dbReference>
<evidence type="ECO:0000256" key="5">
    <source>
        <dbReference type="ARBA" id="ARBA00037145"/>
    </source>
</evidence>
<dbReference type="InterPro" id="IPR038189">
    <property type="entry name" value="Cdc37_Hsp90-bd_sf"/>
</dbReference>
<evidence type="ECO:0000256" key="6">
    <source>
        <dbReference type="ARBA" id="ARBA00040086"/>
    </source>
</evidence>
<evidence type="ECO:0000256" key="2">
    <source>
        <dbReference type="ARBA" id="ARBA00006222"/>
    </source>
</evidence>
<feature type="domain" description="Cdc37 Hsp90 binding" evidence="7">
    <location>
        <begin position="1"/>
        <end position="68"/>
    </location>
</feature>
<keyword evidence="4" id="KW-0143">Chaperone</keyword>
<keyword evidence="9" id="KW-1185">Reference proteome</keyword>
<evidence type="ECO:0000313" key="9">
    <source>
        <dbReference type="Proteomes" id="UP000770717"/>
    </source>
</evidence>
<dbReference type="GO" id="GO:0006457">
    <property type="term" value="P:protein folding"/>
    <property type="evidence" value="ECO:0007669"/>
    <property type="project" value="TreeGrafter"/>
</dbReference>
<accession>A0A8J6BAL5</accession>
<reference evidence="8" key="1">
    <citation type="thesis" date="2020" institute="ProQuest LLC" country="789 East Eisenhower Parkway, Ann Arbor, MI, USA">
        <title>Comparative Genomics and Chromosome Evolution.</title>
        <authorList>
            <person name="Mudd A.B."/>
        </authorList>
    </citation>
    <scope>NUCLEOTIDE SEQUENCE</scope>
    <source>
        <strain evidence="8">HN-11 Male</strain>
        <tissue evidence="8">Kidney and liver</tissue>
    </source>
</reference>
<dbReference type="InterPro" id="IPR004918">
    <property type="entry name" value="Cdc37"/>
</dbReference>